<dbReference type="GO" id="GO:0046872">
    <property type="term" value="F:metal ion binding"/>
    <property type="evidence" value="ECO:0007669"/>
    <property type="project" value="UniProtKB-KW"/>
</dbReference>
<dbReference type="PRINTS" id="PR00377">
    <property type="entry name" value="IMPHPHTASES"/>
</dbReference>
<feature type="binding site" evidence="4">
    <location>
        <position position="88"/>
    </location>
    <ligand>
        <name>Mg(2+)</name>
        <dbReference type="ChEBI" id="CHEBI:18420"/>
        <label>1</label>
        <note>catalytic</note>
    </ligand>
</feature>
<comment type="caution">
    <text evidence="5">The sequence shown here is derived from an EMBL/GenBank/DDBJ whole genome shotgun (WGS) entry which is preliminary data.</text>
</comment>
<dbReference type="Gene3D" id="3.40.190.80">
    <property type="match status" value="1"/>
</dbReference>
<dbReference type="PANTHER" id="PTHR20854">
    <property type="entry name" value="INOSITOL MONOPHOSPHATASE"/>
    <property type="match status" value="1"/>
</dbReference>
<dbReference type="OrthoDB" id="9772456at2"/>
<evidence type="ECO:0000313" key="5">
    <source>
        <dbReference type="EMBL" id="TSD58733.1"/>
    </source>
</evidence>
<comment type="cofactor">
    <cofactor evidence="4">
        <name>Mg(2+)</name>
        <dbReference type="ChEBI" id="CHEBI:18420"/>
    </cofactor>
</comment>
<dbReference type="GO" id="GO:0007165">
    <property type="term" value="P:signal transduction"/>
    <property type="evidence" value="ECO:0007669"/>
    <property type="project" value="TreeGrafter"/>
</dbReference>
<sequence length="270" mass="28666">MTSSLQELAREVAVTGGQLAAEAFRDRPRTAASVTEKDGHFDIVTEADARVERVVVDRILSGAPSSRVLGEEGGWYGEGELTWLIDPIDGTSNFASGLPIFATSVAALRGTEPVAAAVHEPVLGATFHTAGDELLVDGMPFRWPEQSRGTREVEILTNAPYERSGLPDSILDSCRTVLDSFRAVRRLGACTLHLAYVAAGWAAATYEYEFHPWDVAAGLQLAAASGCTIVAWDAAGQVLADPVGNPMGVARVLVTAPGLDCSHIDWTHPA</sequence>
<protein>
    <submittedName>
        <fullName evidence="5">Inositol monophosphatase</fullName>
    </submittedName>
</protein>
<evidence type="ECO:0000256" key="1">
    <source>
        <dbReference type="ARBA" id="ARBA00022723"/>
    </source>
</evidence>
<dbReference type="GO" id="GO:0006020">
    <property type="term" value="P:inositol metabolic process"/>
    <property type="evidence" value="ECO:0007669"/>
    <property type="project" value="TreeGrafter"/>
</dbReference>
<keyword evidence="6" id="KW-1185">Reference proteome</keyword>
<dbReference type="SUPFAM" id="SSF56655">
    <property type="entry name" value="Carbohydrate phosphatase"/>
    <property type="match status" value="1"/>
</dbReference>
<evidence type="ECO:0000256" key="4">
    <source>
        <dbReference type="PIRSR" id="PIRSR600760-2"/>
    </source>
</evidence>
<dbReference type="PANTHER" id="PTHR20854:SF4">
    <property type="entry name" value="INOSITOL-1-MONOPHOSPHATASE-RELATED"/>
    <property type="match status" value="1"/>
</dbReference>
<proteinExistence type="predicted"/>
<gene>
    <name evidence="5" type="ORF">FNM00_13830</name>
</gene>
<evidence type="ECO:0000256" key="2">
    <source>
        <dbReference type="ARBA" id="ARBA00022801"/>
    </source>
</evidence>
<dbReference type="PROSITE" id="PS00629">
    <property type="entry name" value="IMP_1"/>
    <property type="match status" value="1"/>
</dbReference>
<dbReference type="InterPro" id="IPR000760">
    <property type="entry name" value="Inositol_monophosphatase-like"/>
</dbReference>
<reference evidence="5 6" key="1">
    <citation type="submission" date="2019-07" db="EMBL/GenBank/DDBJ databases">
        <authorList>
            <person name="Zhao L.H."/>
        </authorList>
    </citation>
    <scope>NUCLEOTIDE SEQUENCE [LARGE SCALE GENOMIC DNA]</scope>
    <source>
        <strain evidence="5 6">Co35</strain>
    </source>
</reference>
<dbReference type="Pfam" id="PF00459">
    <property type="entry name" value="Inositol_P"/>
    <property type="match status" value="1"/>
</dbReference>
<dbReference type="Proteomes" id="UP000316988">
    <property type="component" value="Unassembled WGS sequence"/>
</dbReference>
<evidence type="ECO:0000256" key="3">
    <source>
        <dbReference type="ARBA" id="ARBA00022842"/>
    </source>
</evidence>
<feature type="binding site" evidence="4">
    <location>
        <position position="86"/>
    </location>
    <ligand>
        <name>Mg(2+)</name>
        <dbReference type="ChEBI" id="CHEBI:18420"/>
        <label>1</label>
        <note>catalytic</note>
    </ligand>
</feature>
<dbReference type="EMBL" id="VLNT01000012">
    <property type="protein sequence ID" value="TSD58733.1"/>
    <property type="molecule type" value="Genomic_DNA"/>
</dbReference>
<feature type="binding site" evidence="4">
    <location>
        <position position="89"/>
    </location>
    <ligand>
        <name>Mg(2+)</name>
        <dbReference type="ChEBI" id="CHEBI:18420"/>
        <label>1</label>
        <note>catalytic</note>
    </ligand>
</feature>
<feature type="binding site" evidence="4">
    <location>
        <position position="71"/>
    </location>
    <ligand>
        <name>Mg(2+)</name>
        <dbReference type="ChEBI" id="CHEBI:18420"/>
        <label>1</label>
        <note>catalytic</note>
    </ligand>
</feature>
<dbReference type="RefSeq" id="WP_143914137.1">
    <property type="nucleotide sequence ID" value="NZ_VLNT01000012.1"/>
</dbReference>
<dbReference type="Gene3D" id="3.30.540.10">
    <property type="entry name" value="Fructose-1,6-Bisphosphatase, subunit A, domain 1"/>
    <property type="match status" value="1"/>
</dbReference>
<evidence type="ECO:0000313" key="6">
    <source>
        <dbReference type="Proteomes" id="UP000316988"/>
    </source>
</evidence>
<accession>A0A554RX98</accession>
<name>A0A554RX98_9ACTN</name>
<dbReference type="AlphaFoldDB" id="A0A554RX98"/>
<feature type="binding site" evidence="4">
    <location>
        <position position="214"/>
    </location>
    <ligand>
        <name>Mg(2+)</name>
        <dbReference type="ChEBI" id="CHEBI:18420"/>
        <label>1</label>
        <note>catalytic</note>
    </ligand>
</feature>
<keyword evidence="2" id="KW-0378">Hydrolase</keyword>
<dbReference type="InterPro" id="IPR020583">
    <property type="entry name" value="Inositol_monoP_metal-BS"/>
</dbReference>
<keyword evidence="1 4" id="KW-0479">Metal-binding</keyword>
<organism evidence="5 6">
    <name type="scientific">Aeromicrobium piscarium</name>
    <dbReference type="NCBI Taxonomy" id="2590901"/>
    <lineage>
        <taxon>Bacteria</taxon>
        <taxon>Bacillati</taxon>
        <taxon>Actinomycetota</taxon>
        <taxon>Actinomycetes</taxon>
        <taxon>Propionibacteriales</taxon>
        <taxon>Nocardioidaceae</taxon>
        <taxon>Aeromicrobium</taxon>
    </lineage>
</organism>
<keyword evidence="3 4" id="KW-0460">Magnesium</keyword>
<dbReference type="GO" id="GO:0008934">
    <property type="term" value="F:inositol monophosphate 1-phosphatase activity"/>
    <property type="evidence" value="ECO:0007669"/>
    <property type="project" value="TreeGrafter"/>
</dbReference>